<dbReference type="GO" id="GO:0003935">
    <property type="term" value="F:GTP cyclohydrolase II activity"/>
    <property type="evidence" value="ECO:0007669"/>
    <property type="project" value="UniProtKB-EC"/>
</dbReference>
<protein>
    <submittedName>
        <fullName evidence="1">GTP cyclohydrolase II</fullName>
        <ecNumber evidence="1">3.5.4.25</ecNumber>
    </submittedName>
</protein>
<dbReference type="EMBL" id="JAPDMQ010000546">
    <property type="protein sequence ID" value="KAK0522983.1"/>
    <property type="molecule type" value="Genomic_DNA"/>
</dbReference>
<name>A0AAN6G5R3_9BASI</name>
<reference evidence="1" key="1">
    <citation type="journal article" date="2023" name="PhytoFront">
        <title>Draft Genome Resources of Seven Strains of Tilletia horrida, Causal Agent of Kernel Smut of Rice.</title>
        <authorList>
            <person name="Khanal S."/>
            <person name="Antony Babu S."/>
            <person name="Zhou X.G."/>
        </authorList>
    </citation>
    <scope>NUCLEOTIDE SEQUENCE</scope>
    <source>
        <strain evidence="1">TX3</strain>
    </source>
</reference>
<evidence type="ECO:0000313" key="1">
    <source>
        <dbReference type="EMBL" id="KAK0522983.1"/>
    </source>
</evidence>
<keyword evidence="2" id="KW-1185">Reference proteome</keyword>
<gene>
    <name evidence="1" type="primary">RIB1_2</name>
    <name evidence="1" type="ORF">OC842_006305</name>
</gene>
<sequence>MLGHSADALKYEIAAVMPHNLCVSAGEGMSRRMWARSLSSSAIPRNGVRLLTDNAWRRLGVQCEGAQVLKRIPMLPRMC</sequence>
<keyword evidence="1" id="KW-0378">Hydrolase</keyword>
<proteinExistence type="predicted"/>
<dbReference type="AlphaFoldDB" id="A0AAN6G5R3"/>
<organism evidence="1 2">
    <name type="scientific">Tilletia horrida</name>
    <dbReference type="NCBI Taxonomy" id="155126"/>
    <lineage>
        <taxon>Eukaryota</taxon>
        <taxon>Fungi</taxon>
        <taxon>Dikarya</taxon>
        <taxon>Basidiomycota</taxon>
        <taxon>Ustilaginomycotina</taxon>
        <taxon>Exobasidiomycetes</taxon>
        <taxon>Tilletiales</taxon>
        <taxon>Tilletiaceae</taxon>
        <taxon>Tilletia</taxon>
    </lineage>
</organism>
<accession>A0AAN6G5R3</accession>
<evidence type="ECO:0000313" key="2">
    <source>
        <dbReference type="Proteomes" id="UP001176521"/>
    </source>
</evidence>
<dbReference type="EC" id="3.5.4.25" evidence="1"/>
<dbReference type="Proteomes" id="UP001176521">
    <property type="component" value="Unassembled WGS sequence"/>
</dbReference>
<comment type="caution">
    <text evidence="1">The sequence shown here is derived from an EMBL/GenBank/DDBJ whole genome shotgun (WGS) entry which is preliminary data.</text>
</comment>